<dbReference type="Proteomes" id="UP000887013">
    <property type="component" value="Unassembled WGS sequence"/>
</dbReference>
<evidence type="ECO:0000313" key="6">
    <source>
        <dbReference type="Proteomes" id="UP000887013"/>
    </source>
</evidence>
<keyword evidence="5" id="KW-0647">Proteasome</keyword>
<dbReference type="PANTHER" id="PTHR12970:SF1">
    <property type="entry name" value="PROTEASOME ASSEMBLY CHAPERONE 2"/>
    <property type="match status" value="1"/>
</dbReference>
<dbReference type="Pfam" id="PF09754">
    <property type="entry name" value="PAC2"/>
    <property type="match status" value="1"/>
</dbReference>
<comment type="function">
    <text evidence="4">Chaperone protein which promotes assembly of the 20S proteasome as part of a heterodimer with PSMG1.</text>
</comment>
<dbReference type="GO" id="GO:0005829">
    <property type="term" value="C:cytosol"/>
    <property type="evidence" value="ECO:0007669"/>
    <property type="project" value="TreeGrafter"/>
</dbReference>
<keyword evidence="6" id="KW-1185">Reference proteome</keyword>
<dbReference type="AlphaFoldDB" id="A0A8X6NCG1"/>
<dbReference type="InterPro" id="IPR016562">
    <property type="entry name" value="Proteasome_assmbl_chp_2_euk"/>
</dbReference>
<keyword evidence="2 4" id="KW-0143">Chaperone</keyword>
<dbReference type="Gene3D" id="3.40.50.10900">
    <property type="entry name" value="PAC-like subunit"/>
    <property type="match status" value="2"/>
</dbReference>
<comment type="subunit">
    <text evidence="4">Forms a heterodimer with PSMG1.</text>
</comment>
<evidence type="ECO:0000256" key="4">
    <source>
        <dbReference type="PIRNR" id="PIRNR010044"/>
    </source>
</evidence>
<dbReference type="OrthoDB" id="10260712at2759"/>
<reference evidence="5" key="1">
    <citation type="submission" date="2020-08" db="EMBL/GenBank/DDBJ databases">
        <title>Multicomponent nature underlies the extraordinary mechanical properties of spider dragline silk.</title>
        <authorList>
            <person name="Kono N."/>
            <person name="Nakamura H."/>
            <person name="Mori M."/>
            <person name="Yoshida Y."/>
            <person name="Ohtoshi R."/>
            <person name="Malay A.D."/>
            <person name="Moran D.A.P."/>
            <person name="Tomita M."/>
            <person name="Numata K."/>
            <person name="Arakawa K."/>
        </authorList>
    </citation>
    <scope>NUCLEOTIDE SEQUENCE</scope>
</reference>
<protein>
    <recommendedName>
        <fullName evidence="1 4">Proteasome assembly chaperone 2</fullName>
    </recommendedName>
</protein>
<name>A0A8X6NCG1_NEPPI</name>
<comment type="similarity">
    <text evidence="3 4">Belongs to the PSMG2 family.</text>
</comment>
<dbReference type="SUPFAM" id="SSF159659">
    <property type="entry name" value="Cgl1923-like"/>
    <property type="match status" value="1"/>
</dbReference>
<dbReference type="PANTHER" id="PTHR12970">
    <property type="entry name" value="PROTEASOME ASSEMBLY CHAPERONE 2"/>
    <property type="match status" value="1"/>
</dbReference>
<evidence type="ECO:0000256" key="1">
    <source>
        <dbReference type="ARBA" id="ARBA00019186"/>
    </source>
</evidence>
<evidence type="ECO:0000313" key="5">
    <source>
        <dbReference type="EMBL" id="GFT07450.1"/>
    </source>
</evidence>
<dbReference type="EMBL" id="BMAW01008202">
    <property type="protein sequence ID" value="GFT07450.1"/>
    <property type="molecule type" value="Genomic_DNA"/>
</dbReference>
<dbReference type="GO" id="GO:0005634">
    <property type="term" value="C:nucleus"/>
    <property type="evidence" value="ECO:0007669"/>
    <property type="project" value="TreeGrafter"/>
</dbReference>
<dbReference type="PIRSF" id="PIRSF010044">
    <property type="entry name" value="UCP010044"/>
    <property type="match status" value="1"/>
</dbReference>
<accession>A0A8X6NCG1</accession>
<dbReference type="InterPro" id="IPR038389">
    <property type="entry name" value="PSMG2_sf"/>
</dbReference>
<comment type="caution">
    <text evidence="5">The sequence shown here is derived from an EMBL/GenBank/DDBJ whole genome shotgun (WGS) entry which is preliminary data.</text>
</comment>
<dbReference type="GO" id="GO:0000502">
    <property type="term" value="C:proteasome complex"/>
    <property type="evidence" value="ECO:0007669"/>
    <property type="project" value="UniProtKB-KW"/>
</dbReference>
<evidence type="ECO:0000256" key="3">
    <source>
        <dbReference type="ARBA" id="ARBA00025745"/>
    </source>
</evidence>
<gene>
    <name evidence="5" type="primary">psmg2</name>
    <name evidence="5" type="ORF">NPIL_310411</name>
</gene>
<evidence type="ECO:0000256" key="2">
    <source>
        <dbReference type="ARBA" id="ARBA00023186"/>
    </source>
</evidence>
<organism evidence="5 6">
    <name type="scientific">Nephila pilipes</name>
    <name type="common">Giant wood spider</name>
    <name type="synonym">Nephila maculata</name>
    <dbReference type="NCBI Taxonomy" id="299642"/>
    <lineage>
        <taxon>Eukaryota</taxon>
        <taxon>Metazoa</taxon>
        <taxon>Ecdysozoa</taxon>
        <taxon>Arthropoda</taxon>
        <taxon>Chelicerata</taxon>
        <taxon>Arachnida</taxon>
        <taxon>Araneae</taxon>
        <taxon>Araneomorphae</taxon>
        <taxon>Entelegynae</taxon>
        <taxon>Araneoidea</taxon>
        <taxon>Nephilidae</taxon>
        <taxon>Nephila</taxon>
    </lineage>
</organism>
<sequence length="259" mass="28753">MTLITNSVEFIFWEQSCPVNLEDYTLILPSISVGNVGQLAADLLLNNLNVEKAAHINHPSIIPMVGVDPFKSGCQELTTSCQLYVCKESKIAIIQHRAPLITAKIPSYITFLTSLFKDQKIKQTILLASSFSEFFTVDDIKGIPIHYLTASCDADTIDAFSTLGWKKFALPSKVISSEFSMIPGGGIAKYLIESCEKEAIPLVALILICSEGNNYPEAFQTVECLNKWLLLKENMSPDKWQPPISWRLPYGSAAPRTLY</sequence>
<dbReference type="InterPro" id="IPR019151">
    <property type="entry name" value="Proteasome_assmbl_chaperone_2"/>
</dbReference>
<proteinExistence type="inferred from homology"/>
<dbReference type="GO" id="GO:0043248">
    <property type="term" value="P:proteasome assembly"/>
    <property type="evidence" value="ECO:0007669"/>
    <property type="project" value="TreeGrafter"/>
</dbReference>